<accession>A0ABS3LKW3</accession>
<protein>
    <recommendedName>
        <fullName evidence="5">Tetratricopeptide repeat protein</fullName>
    </recommendedName>
</protein>
<dbReference type="EMBL" id="JAFVMG010000003">
    <property type="protein sequence ID" value="MBO1327897.1"/>
    <property type="molecule type" value="Genomic_DNA"/>
</dbReference>
<dbReference type="RefSeq" id="WP_207853601.1">
    <property type="nucleotide sequence ID" value="NZ_JAFVMG010000003.1"/>
</dbReference>
<evidence type="ECO:0000256" key="2">
    <source>
        <dbReference type="SAM" id="SignalP"/>
    </source>
</evidence>
<feature type="region of interest" description="Disordered" evidence="1">
    <location>
        <begin position="45"/>
        <end position="84"/>
    </location>
</feature>
<evidence type="ECO:0000313" key="3">
    <source>
        <dbReference type="EMBL" id="MBO1327897.1"/>
    </source>
</evidence>
<feature type="chain" id="PRO_5045638428" description="Tetratricopeptide repeat protein" evidence="2">
    <location>
        <begin position="33"/>
        <end position="869"/>
    </location>
</feature>
<evidence type="ECO:0000256" key="1">
    <source>
        <dbReference type="SAM" id="MobiDB-lite"/>
    </source>
</evidence>
<feature type="signal peptide" evidence="2">
    <location>
        <begin position="1"/>
        <end position="32"/>
    </location>
</feature>
<sequence>MHFSISPRARRSVAVFITALLSCSSITPAGYAAPQHAVRHGARHVLPKTPPAPVHPAPPPAAAPAASTAESGSNPDDGFSGDMLLKGLPESWRAVVLDKPTPPQSVPQNGNKSPRATVAGKAATPANSQNGGAGEQAAMSANRVLIPVPADMGIAAFQSGNRFLIVVDNARPMDTSALRGDGIFSSLTVSTLADATLIQVQLPDTRKLYLSQQAEGWVLGDQPPPVTDYDDRRVISPRAGDGGVLYPMRKPGRVLSITDPASGSRLFVGTSTMDDGGILSLRVGKGYEVWPTTEGVVVAAQSPEISMRATPDGPLLSIEGKAFPDEGVAVYASDVDLKWLGLQNLPPEKLRERLHDTFLAAADSDPAQRFEKRLEEAKAAFSAGSATEARGILTVALEDDPEEAERPGVRFLLAASELLAGNKDGASLLEGPWPDSQKRAVQLWRGLYLAAAGGHEAEAAHLLAMDVERLKNYPAPLRDTLLPGVAEEIARYGTQADVEALENLPAGAPYQLVDAFRKLRSGQRDQAYTLFVKLADDKDPIVAEKALEQRISMNLASGKTAADAAAEQYNTLMPDARLAGREVQARLQQADAYMRAHAWTDALDAIDTVQDGTGDAGDKLIPPILMQALAGIAQESSKTSDKTTLLHNAALIKAHLPSLSDGPRKGEVMVAYGKMLLRLGLPDEAADIFSSAVPMLATPDLKALAGEGLADANLERKRPQDALKALSVTDSPNLPDASRAARQRILARIALATGDQNKALALLGGDTSPVSLDISARIHEGRGEWPAAVQDVRQLAESEIPPKGTLDADMQSLALRLASDASQAGDRAMLDWVATLVGDRMDGDNARLFQLLTKPVETTVSAAGTEAGQ</sequence>
<name>A0ABS3LKW3_9PROT</name>
<dbReference type="Gene3D" id="1.25.40.10">
    <property type="entry name" value="Tetratricopeptide repeat domain"/>
    <property type="match status" value="1"/>
</dbReference>
<reference evidence="3 4" key="1">
    <citation type="submission" date="2021-03" db="EMBL/GenBank/DDBJ databases">
        <title>The complete genome sequence of Acetobacter suratthaniensis TBRC 1719.</title>
        <authorList>
            <person name="Charoenyingcharoen P."/>
            <person name="Yukphan P."/>
        </authorList>
    </citation>
    <scope>NUCLEOTIDE SEQUENCE [LARGE SCALE GENOMIC DNA]</scope>
    <source>
        <strain evidence="3 4">TBRC 1719</strain>
    </source>
</reference>
<feature type="compositionally biased region" description="Pro residues" evidence="1">
    <location>
        <begin position="48"/>
        <end position="62"/>
    </location>
</feature>
<feature type="region of interest" description="Disordered" evidence="1">
    <location>
        <begin position="98"/>
        <end position="135"/>
    </location>
</feature>
<comment type="caution">
    <text evidence="3">The sequence shown here is derived from an EMBL/GenBank/DDBJ whole genome shotgun (WGS) entry which is preliminary data.</text>
</comment>
<evidence type="ECO:0008006" key="5">
    <source>
        <dbReference type="Google" id="ProtNLM"/>
    </source>
</evidence>
<proteinExistence type="predicted"/>
<dbReference type="Proteomes" id="UP000664399">
    <property type="component" value="Unassembled WGS sequence"/>
</dbReference>
<gene>
    <name evidence="3" type="ORF">J2D75_05315</name>
</gene>
<organism evidence="3 4">
    <name type="scientific">Acetobacter suratthaniensis</name>
    <dbReference type="NCBI Taxonomy" id="1502841"/>
    <lineage>
        <taxon>Bacteria</taxon>
        <taxon>Pseudomonadati</taxon>
        <taxon>Pseudomonadota</taxon>
        <taxon>Alphaproteobacteria</taxon>
        <taxon>Acetobacterales</taxon>
        <taxon>Acetobacteraceae</taxon>
        <taxon>Acetobacter</taxon>
    </lineage>
</organism>
<evidence type="ECO:0000313" key="4">
    <source>
        <dbReference type="Proteomes" id="UP000664399"/>
    </source>
</evidence>
<keyword evidence="4" id="KW-1185">Reference proteome</keyword>
<dbReference type="InterPro" id="IPR011990">
    <property type="entry name" value="TPR-like_helical_dom_sf"/>
</dbReference>
<keyword evidence="2" id="KW-0732">Signal</keyword>